<dbReference type="InterPro" id="IPR051534">
    <property type="entry name" value="CBASS_pafABC_assoc_protein"/>
</dbReference>
<dbReference type="RefSeq" id="WP_085011569.1">
    <property type="nucleotide sequence ID" value="NZ_NAAD01000024.1"/>
</dbReference>
<evidence type="ECO:0000313" key="3">
    <source>
        <dbReference type="EMBL" id="ORJ55894.1"/>
    </source>
</evidence>
<dbReference type="STRING" id="1969733.B5V00_14640"/>
<accession>A0A1X0XSP2</accession>
<reference evidence="3 4" key="1">
    <citation type="submission" date="2017-03" db="EMBL/GenBank/DDBJ databases">
        <title>Genome sequence of Geothermobacter sp. EPR-M, Deep-Sea Iron Reducer.</title>
        <authorList>
            <person name="Tully B."/>
            <person name="Savalia P."/>
            <person name="Abuyen K."/>
            <person name="Baughan C."/>
            <person name="Romero E."/>
            <person name="Ronkowski C."/>
            <person name="Torres B."/>
            <person name="Tremblay J."/>
            <person name="Trujillo A."/>
            <person name="Tyler M."/>
            <person name="Perez-Rodriguez I."/>
            <person name="Amend J."/>
        </authorList>
    </citation>
    <scope>NUCLEOTIDE SEQUENCE [LARGE SCALE GENOMIC DNA]</scope>
    <source>
        <strain evidence="3 4">EPR-M</strain>
    </source>
</reference>
<dbReference type="PANTHER" id="PTHR34580">
    <property type="match status" value="1"/>
</dbReference>
<dbReference type="Pfam" id="PF13280">
    <property type="entry name" value="WYL"/>
    <property type="match status" value="1"/>
</dbReference>
<protein>
    <submittedName>
        <fullName evidence="3">Uncharacterized protein</fullName>
    </submittedName>
</protein>
<dbReference type="AlphaFoldDB" id="A0A1X0XSP2"/>
<proteinExistence type="predicted"/>
<evidence type="ECO:0000259" key="1">
    <source>
        <dbReference type="Pfam" id="PF13280"/>
    </source>
</evidence>
<sequence>MDTLLRQWLMLRMIPRHPRKISTADIETRLAAEGFGTTRRTIQRDLDKLSTKFQLCSDGNKPAGWSWQADAEAFDVPGMDTTAALTFRMVETFLAPLLPRTCIASLQPQMQRAKNILAQLEGQAPASWPDKVKTISRSQPLLAPELPAEVLEVAYEALFRDRRFCGAYRNREETDYRDYVVNPLGLVIAEPVVYLVATLWDYTDIRVLALHRFKSAELLEDPVTRPVGFDLDAYLQQGEMMLPVSPGAKTIRLVVEFARDAGYHLLESPLSTDQQTTTSEEGFIRLEATVPDTLQLRWWLLGFGDGVEVLAPASLREEFKTMIRSMSELYAEEDS</sequence>
<dbReference type="EMBL" id="NAAD01000024">
    <property type="protein sequence ID" value="ORJ55894.1"/>
    <property type="molecule type" value="Genomic_DNA"/>
</dbReference>
<dbReference type="Pfam" id="PF25583">
    <property type="entry name" value="WCX"/>
    <property type="match status" value="1"/>
</dbReference>
<dbReference type="Proteomes" id="UP000193136">
    <property type="component" value="Unassembled WGS sequence"/>
</dbReference>
<dbReference type="InterPro" id="IPR057727">
    <property type="entry name" value="WCX_dom"/>
</dbReference>
<comment type="caution">
    <text evidence="3">The sequence shown here is derived from an EMBL/GenBank/DDBJ whole genome shotgun (WGS) entry which is preliminary data.</text>
</comment>
<organism evidence="3 4">
    <name type="scientific">Geothermobacter hydrogeniphilus</name>
    <dbReference type="NCBI Taxonomy" id="1969733"/>
    <lineage>
        <taxon>Bacteria</taxon>
        <taxon>Pseudomonadati</taxon>
        <taxon>Thermodesulfobacteriota</taxon>
        <taxon>Desulfuromonadia</taxon>
        <taxon>Desulfuromonadales</taxon>
        <taxon>Geothermobacteraceae</taxon>
        <taxon>Geothermobacter</taxon>
    </lineage>
</organism>
<evidence type="ECO:0000259" key="2">
    <source>
        <dbReference type="Pfam" id="PF25583"/>
    </source>
</evidence>
<feature type="domain" description="WCX" evidence="2">
    <location>
        <begin position="250"/>
        <end position="326"/>
    </location>
</feature>
<dbReference type="InterPro" id="IPR026881">
    <property type="entry name" value="WYL_dom"/>
</dbReference>
<keyword evidence="4" id="KW-1185">Reference proteome</keyword>
<feature type="domain" description="WYL" evidence="1">
    <location>
        <begin position="149"/>
        <end position="217"/>
    </location>
</feature>
<gene>
    <name evidence="3" type="ORF">B5V00_14640</name>
</gene>
<evidence type="ECO:0000313" key="4">
    <source>
        <dbReference type="Proteomes" id="UP000193136"/>
    </source>
</evidence>
<name>A0A1X0XSP2_9BACT</name>
<dbReference type="PANTHER" id="PTHR34580:SF1">
    <property type="entry name" value="PROTEIN PAFC"/>
    <property type="match status" value="1"/>
</dbReference>
<dbReference type="OrthoDB" id="5417724at2"/>
<dbReference type="PROSITE" id="PS52050">
    <property type="entry name" value="WYL"/>
    <property type="match status" value="1"/>
</dbReference>